<keyword evidence="1" id="KW-1133">Transmembrane helix</keyword>
<evidence type="ECO:0000313" key="3">
    <source>
        <dbReference type="Proteomes" id="UP000593932"/>
    </source>
</evidence>
<feature type="transmembrane region" description="Helical" evidence="1">
    <location>
        <begin position="105"/>
        <end position="125"/>
    </location>
</feature>
<dbReference type="Proteomes" id="UP000593932">
    <property type="component" value="Chromosome"/>
</dbReference>
<feature type="transmembrane region" description="Helical" evidence="1">
    <location>
        <begin position="42"/>
        <end position="60"/>
    </location>
</feature>
<keyword evidence="1" id="KW-0472">Membrane</keyword>
<sequence>MTDLTQRRRALLAVAIALLSALFFTCTYVLNRAAATGGGHWAWTASLRYLITLPLMVPLMRWQGGMGPVWRAIRADPLPWLGWSTVGFVIFYLGLSYAAASGPSWLVAGTFQLTVIAGMLCAPFLYNDERARIPRPAMAVGLVVVAGVLMMQFGVEDGGLDRDGWIALGCVAVAAVAYPLGNRGLLLHLERVAPSSGGVELNATQRVFGLTLASQPAWWLVAAFAAGQAGAPSMEQVWFAAAVALGAGVIATVLFFQATGMVRNNPTALAATEAMQAAEILFATVLGVLLLGEAWPQGRALYGALVVMAGIAVFSWIAARAAVGSPPAVRALRSERGG</sequence>
<proteinExistence type="predicted"/>
<name>A0A7S6UKI4_9GAMM</name>
<feature type="transmembrane region" description="Helical" evidence="1">
    <location>
        <begin position="80"/>
        <end position="99"/>
    </location>
</feature>
<dbReference type="Pfam" id="PF13536">
    <property type="entry name" value="EmrE"/>
    <property type="match status" value="1"/>
</dbReference>
<feature type="transmembrane region" description="Helical" evidence="1">
    <location>
        <begin position="137"/>
        <end position="153"/>
    </location>
</feature>
<feature type="transmembrane region" description="Helical" evidence="1">
    <location>
        <begin position="237"/>
        <end position="256"/>
    </location>
</feature>
<protein>
    <submittedName>
        <fullName evidence="2">Multidrug resistance efflux transporter family protein</fullName>
    </submittedName>
</protein>
<dbReference type="RefSeq" id="WP_194034506.1">
    <property type="nucleotide sequence ID" value="NZ_CP063657.1"/>
</dbReference>
<reference evidence="2 3" key="1">
    <citation type="submission" date="2020-10" db="EMBL/GenBank/DDBJ databases">
        <title>complete genome sequencing of Lysobacter sp. H23M41.</title>
        <authorList>
            <person name="Bae J.-W."/>
            <person name="Lee S.-Y."/>
        </authorList>
    </citation>
    <scope>NUCLEOTIDE SEQUENCE [LARGE SCALE GENOMIC DNA]</scope>
    <source>
        <strain evidence="2 3">H23M41</strain>
    </source>
</reference>
<feature type="transmembrane region" description="Helical" evidence="1">
    <location>
        <begin position="12"/>
        <end position="30"/>
    </location>
</feature>
<accession>A0A7S6UKI4</accession>
<feature type="transmembrane region" description="Helical" evidence="1">
    <location>
        <begin position="301"/>
        <end position="323"/>
    </location>
</feature>
<evidence type="ECO:0000256" key="1">
    <source>
        <dbReference type="SAM" id="Phobius"/>
    </source>
</evidence>
<dbReference type="InterPro" id="IPR032713">
    <property type="entry name" value="EmrE"/>
</dbReference>
<feature type="transmembrane region" description="Helical" evidence="1">
    <location>
        <begin position="165"/>
        <end position="186"/>
    </location>
</feature>
<feature type="transmembrane region" description="Helical" evidence="1">
    <location>
        <begin position="207"/>
        <end position="231"/>
    </location>
</feature>
<keyword evidence="1" id="KW-0812">Transmembrane</keyword>
<dbReference type="EMBL" id="CP063657">
    <property type="protein sequence ID" value="QOW21955.1"/>
    <property type="molecule type" value="Genomic_DNA"/>
</dbReference>
<keyword evidence="3" id="KW-1185">Reference proteome</keyword>
<organism evidence="2 3">
    <name type="scientific">Novilysobacter avium</name>
    <dbReference type="NCBI Taxonomy" id="2781023"/>
    <lineage>
        <taxon>Bacteria</taxon>
        <taxon>Pseudomonadati</taxon>
        <taxon>Pseudomonadota</taxon>
        <taxon>Gammaproteobacteria</taxon>
        <taxon>Lysobacterales</taxon>
        <taxon>Lysobacteraceae</taxon>
        <taxon>Novilysobacter</taxon>
    </lineage>
</organism>
<feature type="transmembrane region" description="Helical" evidence="1">
    <location>
        <begin position="277"/>
        <end position="295"/>
    </location>
</feature>
<gene>
    <name evidence="2" type="ORF">INQ42_12230</name>
</gene>
<evidence type="ECO:0000313" key="2">
    <source>
        <dbReference type="EMBL" id="QOW21955.1"/>
    </source>
</evidence>